<keyword evidence="3" id="KW-0812">Transmembrane</keyword>
<evidence type="ECO:0000256" key="4">
    <source>
        <dbReference type="ARBA" id="ARBA00022792"/>
    </source>
</evidence>
<comment type="similarity">
    <text evidence="2 11">Belongs to the CBP4 family.</text>
</comment>
<keyword evidence="7" id="KW-0472">Membrane</keyword>
<evidence type="ECO:0000256" key="3">
    <source>
        <dbReference type="ARBA" id="ARBA00022692"/>
    </source>
</evidence>
<evidence type="ECO:0000256" key="6">
    <source>
        <dbReference type="ARBA" id="ARBA00023128"/>
    </source>
</evidence>
<dbReference type="EMBL" id="JH793700">
    <property type="protein sequence ID" value="ELQ36212.1"/>
    <property type="molecule type" value="Genomic_DNA"/>
</dbReference>
<sequence>MVFDEFVEQGVKSAVKYLGWQHRYFGNKLNGRSTIATNLRQGNVRIAREQWSILDNKDSGPVPTRCQKTGFTRGGFADLSNLIFGHNQAFAYGGQQGEARDSINAVGWYGFFVIVRSRKCTMLDRHIHVVAEIRPEEAVFSTNENHCAEKTSRRNRTQGRIEYLPGDNLIFNDASANQVEIRSGAGIAVGGPAFVMYISPTEEELFKRYNPDLQKRALESRYERQKEYDDFVTELKKSAKSDKNIWITQQIEAEKKEKLARQMASANAAAEQARMQEEEHAKIEQMRREAGLPPTR</sequence>
<feature type="region of interest" description="Disordered" evidence="12">
    <location>
        <begin position="262"/>
        <end position="296"/>
    </location>
</feature>
<keyword evidence="4 11" id="KW-0999">Mitochondrion inner membrane</keyword>
<dbReference type="PANTHER" id="PTHR28202">
    <property type="entry name" value="ASSEMBLY FACTOR CBP4"/>
    <property type="match status" value="1"/>
</dbReference>
<dbReference type="Pfam" id="PF07960">
    <property type="entry name" value="CBP4"/>
    <property type="match status" value="1"/>
</dbReference>
<name>A0AA97PIV8_PYRO3</name>
<evidence type="ECO:0000256" key="1">
    <source>
        <dbReference type="ARBA" id="ARBA00004434"/>
    </source>
</evidence>
<dbReference type="GO" id="GO:0005743">
    <property type="term" value="C:mitochondrial inner membrane"/>
    <property type="evidence" value="ECO:0007669"/>
    <property type="project" value="UniProtKB-SubCell"/>
</dbReference>
<dbReference type="Proteomes" id="UP000011086">
    <property type="component" value="Unassembled WGS sequence"/>
</dbReference>
<dbReference type="PANTHER" id="PTHR28202:SF1">
    <property type="entry name" value="ASSEMBLY FACTOR CBP4"/>
    <property type="match status" value="1"/>
</dbReference>
<protein>
    <recommendedName>
        <fullName evidence="10 11">Cytochrome b mRNA-processing protein 4</fullName>
    </recommendedName>
</protein>
<dbReference type="AlphaFoldDB" id="A0AA97PIV8"/>
<evidence type="ECO:0000256" key="5">
    <source>
        <dbReference type="ARBA" id="ARBA00022989"/>
    </source>
</evidence>
<organism evidence="13">
    <name type="scientific">Pyricularia oryzae (strain Y34)</name>
    <name type="common">Rice blast fungus</name>
    <name type="synonym">Magnaporthe oryzae</name>
    <dbReference type="NCBI Taxonomy" id="1143189"/>
    <lineage>
        <taxon>Eukaryota</taxon>
        <taxon>Fungi</taxon>
        <taxon>Dikarya</taxon>
        <taxon>Ascomycota</taxon>
        <taxon>Pezizomycotina</taxon>
        <taxon>Sordariomycetes</taxon>
        <taxon>Sordariomycetidae</taxon>
        <taxon>Magnaporthales</taxon>
        <taxon>Pyriculariaceae</taxon>
        <taxon>Pyricularia</taxon>
    </lineage>
</organism>
<evidence type="ECO:0000256" key="10">
    <source>
        <dbReference type="ARBA" id="ARBA00031521"/>
    </source>
</evidence>
<evidence type="ECO:0000256" key="11">
    <source>
        <dbReference type="RuleBase" id="RU368005"/>
    </source>
</evidence>
<feature type="compositionally biased region" description="Low complexity" evidence="12">
    <location>
        <begin position="262"/>
        <end position="273"/>
    </location>
</feature>
<dbReference type="GO" id="GO:0034551">
    <property type="term" value="P:mitochondrial respiratory chain complex III assembly"/>
    <property type="evidence" value="ECO:0007669"/>
    <property type="project" value="TreeGrafter"/>
</dbReference>
<dbReference type="InterPro" id="IPR012420">
    <property type="entry name" value="Cbp4"/>
</dbReference>
<keyword evidence="6 11" id="KW-0496">Mitochondrion</keyword>
<comment type="subcellular location">
    <subcellularLocation>
        <location evidence="1 11">Mitochondrion inner membrane</location>
        <topology evidence="1 11">Single-pass membrane protein</topology>
    </subcellularLocation>
</comment>
<evidence type="ECO:0000256" key="2">
    <source>
        <dbReference type="ARBA" id="ARBA00006780"/>
    </source>
</evidence>
<evidence type="ECO:0000256" key="9">
    <source>
        <dbReference type="ARBA" id="ARBA00025413"/>
    </source>
</evidence>
<feature type="compositionally biased region" description="Basic and acidic residues" evidence="12">
    <location>
        <begin position="274"/>
        <end position="290"/>
    </location>
</feature>
<keyword evidence="5" id="KW-1133">Transmembrane helix</keyword>
<evidence type="ECO:0000256" key="7">
    <source>
        <dbReference type="ARBA" id="ARBA00023136"/>
    </source>
</evidence>
<keyword evidence="8 11" id="KW-0143">Chaperone</keyword>
<evidence type="ECO:0000256" key="12">
    <source>
        <dbReference type="SAM" id="MobiDB-lite"/>
    </source>
</evidence>
<gene>
    <name evidence="13" type="ORF">OOU_Y34scaffold00666g73</name>
</gene>
<accession>A0AA97PIV8</accession>
<evidence type="ECO:0000256" key="8">
    <source>
        <dbReference type="ARBA" id="ARBA00023186"/>
    </source>
</evidence>
<reference evidence="13" key="1">
    <citation type="journal article" date="2012" name="PLoS Genet.">
        <title>Comparative analysis of the genomes of two field isolates of the rice blast fungus Magnaporthe oryzae.</title>
        <authorList>
            <person name="Xue M."/>
            <person name="Yang J."/>
            <person name="Li Z."/>
            <person name="Hu S."/>
            <person name="Yao N."/>
            <person name="Dean R.A."/>
            <person name="Zhao W."/>
            <person name="Shen M."/>
            <person name="Zhang H."/>
            <person name="Li C."/>
            <person name="Liu L."/>
            <person name="Cao L."/>
            <person name="Xu X."/>
            <person name="Xing Y."/>
            <person name="Hsiang T."/>
            <person name="Zhang Z."/>
            <person name="Xu J.R."/>
            <person name="Peng Y.L."/>
        </authorList>
    </citation>
    <scope>NUCLEOTIDE SEQUENCE</scope>
    <source>
        <strain evidence="13">Y34</strain>
    </source>
</reference>
<proteinExistence type="inferred from homology"/>
<comment type="function">
    <text evidence="9 11">Essential for the assembly of ubiquinol-cytochrome c reductase. It has a direct effect on the correct occurrence of the Rieske protein, core 4, core 5 and apocytochrome b.</text>
</comment>
<evidence type="ECO:0000313" key="13">
    <source>
        <dbReference type="EMBL" id="ELQ36212.1"/>
    </source>
</evidence>